<keyword evidence="3" id="KW-0028">Amino-acid biosynthesis</keyword>
<proteinExistence type="inferred from homology"/>
<gene>
    <name evidence="3" type="primary">leuD</name>
    <name evidence="5" type="ORF">SAMN00808754_0887</name>
</gene>
<sequence>MVPIFRGKVWKFGDNVDTGQILPGQYLTLTDPHELAQHAMESIRPGFASLVQPGDLIVAGHNFGTGSSREHAAKALKYAGIAAVLAESIARIFFRNAFNIGMAAIPVKGISSMVTEGDWLEIDLHQGIVINLTTGRYISFAPLPSVMLAILAEGGIIPYTTKLLTQERGINV</sequence>
<evidence type="ECO:0000313" key="6">
    <source>
        <dbReference type="Proteomes" id="UP000192569"/>
    </source>
</evidence>
<comment type="similarity">
    <text evidence="1 3">Belongs to the LeuD family. LeuD type 2 subfamily.</text>
</comment>
<dbReference type="PANTHER" id="PTHR43345:SF2">
    <property type="entry name" value="3-ISOPROPYLMALATE DEHYDRATASE SMALL SUBUNIT 1"/>
    <property type="match status" value="1"/>
</dbReference>
<feature type="domain" description="Aconitase A/isopropylmalate dehydratase small subunit swivel" evidence="4">
    <location>
        <begin position="54"/>
        <end position="105"/>
    </location>
</feature>
<dbReference type="InterPro" id="IPR015928">
    <property type="entry name" value="Aconitase/3IPM_dehydase_swvl"/>
</dbReference>
<comment type="function">
    <text evidence="3">Catalyzes the isomerization between 2-isopropylmalate and 3-isopropylmalate, via the formation of 2-isopropylmaleate.</text>
</comment>
<evidence type="ECO:0000259" key="4">
    <source>
        <dbReference type="Pfam" id="PF00694"/>
    </source>
</evidence>
<dbReference type="GO" id="GO:0003861">
    <property type="term" value="F:3-isopropylmalate dehydratase activity"/>
    <property type="evidence" value="ECO:0007669"/>
    <property type="project" value="UniProtKB-UniRule"/>
</dbReference>
<keyword evidence="2 3" id="KW-0456">Lyase</keyword>
<dbReference type="InterPro" id="IPR011827">
    <property type="entry name" value="LeuD_type2/HacB/DmdB"/>
</dbReference>
<reference evidence="5 6" key="1">
    <citation type="submission" date="2017-04" db="EMBL/GenBank/DDBJ databases">
        <authorList>
            <person name="Afonso C.L."/>
            <person name="Miller P.J."/>
            <person name="Scott M.A."/>
            <person name="Spackman E."/>
            <person name="Goraichik I."/>
            <person name="Dimitrov K.M."/>
            <person name="Suarez D.L."/>
            <person name="Swayne D.E."/>
        </authorList>
    </citation>
    <scope>NUCLEOTIDE SEQUENCE [LARGE SCALE GENOMIC DNA]</scope>
    <source>
        <strain evidence="5 6">ToBE</strain>
    </source>
</reference>
<dbReference type="InterPro" id="IPR033940">
    <property type="entry name" value="IPMI_Swivel"/>
</dbReference>
<dbReference type="GO" id="GO:0009098">
    <property type="term" value="P:L-leucine biosynthetic process"/>
    <property type="evidence" value="ECO:0007669"/>
    <property type="project" value="UniProtKB-UniRule"/>
</dbReference>
<name>A0A1W1VK11_9FIRM</name>
<dbReference type="RefSeq" id="WP_084664386.1">
    <property type="nucleotide sequence ID" value="NZ_LT838272.1"/>
</dbReference>
<comment type="pathway">
    <text evidence="3">Amino-acid biosynthesis; L-leucine biosynthesis; L-leucine from 3-methyl-2-oxobutanoate: step 2/4.</text>
</comment>
<dbReference type="NCBIfam" id="TIGR02087">
    <property type="entry name" value="LEUD_arch"/>
    <property type="match status" value="1"/>
</dbReference>
<dbReference type="PANTHER" id="PTHR43345">
    <property type="entry name" value="3-ISOPROPYLMALATE DEHYDRATASE SMALL SUBUNIT 2-RELATED-RELATED"/>
    <property type="match status" value="1"/>
</dbReference>
<evidence type="ECO:0000256" key="1">
    <source>
        <dbReference type="ARBA" id="ARBA00009869"/>
    </source>
</evidence>
<comment type="subunit">
    <text evidence="3">Heterodimer of LeuC and LeuD.</text>
</comment>
<evidence type="ECO:0000313" key="5">
    <source>
        <dbReference type="EMBL" id="SMB93623.1"/>
    </source>
</evidence>
<dbReference type="Gene3D" id="3.20.19.10">
    <property type="entry name" value="Aconitase, domain 4"/>
    <property type="match status" value="1"/>
</dbReference>
<keyword evidence="3" id="KW-0100">Branched-chain amino acid biosynthesis</keyword>
<dbReference type="InterPro" id="IPR050075">
    <property type="entry name" value="LeuD"/>
</dbReference>
<dbReference type="OrthoDB" id="9777465at2"/>
<dbReference type="AlphaFoldDB" id="A0A1W1VK11"/>
<evidence type="ECO:0000256" key="2">
    <source>
        <dbReference type="ARBA" id="ARBA00023239"/>
    </source>
</evidence>
<dbReference type="UniPathway" id="UPA00048">
    <property type="reaction ID" value="UER00071"/>
</dbReference>
<protein>
    <recommendedName>
        <fullName evidence="3">3-isopropylmalate dehydratase small subunit</fullName>
        <ecNumber evidence="3">4.2.1.33</ecNumber>
    </recommendedName>
    <alternativeName>
        <fullName evidence="3">Alpha-IPM isomerase</fullName>
        <shortName evidence="3">IPMI</shortName>
    </alternativeName>
    <alternativeName>
        <fullName evidence="3">Isopropylmalate isomerase</fullName>
    </alternativeName>
</protein>
<keyword evidence="6" id="KW-1185">Reference proteome</keyword>
<dbReference type="STRING" id="698762.SAMN00808754_0887"/>
<accession>A0A1W1VK11</accession>
<dbReference type="EMBL" id="LT838272">
    <property type="protein sequence ID" value="SMB93623.1"/>
    <property type="molecule type" value="Genomic_DNA"/>
</dbReference>
<dbReference type="Pfam" id="PF00694">
    <property type="entry name" value="Aconitase_C"/>
    <property type="match status" value="1"/>
</dbReference>
<comment type="catalytic activity">
    <reaction evidence="3">
        <text>(2R,3S)-3-isopropylmalate = (2S)-2-isopropylmalate</text>
        <dbReference type="Rhea" id="RHEA:32287"/>
        <dbReference type="ChEBI" id="CHEBI:1178"/>
        <dbReference type="ChEBI" id="CHEBI:35121"/>
        <dbReference type="EC" id="4.2.1.33"/>
    </reaction>
</comment>
<keyword evidence="3" id="KW-0432">Leucine biosynthesis</keyword>
<dbReference type="HAMAP" id="MF_01032">
    <property type="entry name" value="LeuD_type2"/>
    <property type="match status" value="1"/>
</dbReference>
<dbReference type="CDD" id="cd01577">
    <property type="entry name" value="IPMI_Swivel"/>
    <property type="match status" value="1"/>
</dbReference>
<dbReference type="Proteomes" id="UP000192569">
    <property type="component" value="Chromosome I"/>
</dbReference>
<dbReference type="InterPro" id="IPR000573">
    <property type="entry name" value="AconitaseA/IPMdHydase_ssu_swvl"/>
</dbReference>
<evidence type="ECO:0000256" key="3">
    <source>
        <dbReference type="HAMAP-Rule" id="MF_01032"/>
    </source>
</evidence>
<dbReference type="EC" id="4.2.1.33" evidence="3"/>
<dbReference type="SUPFAM" id="SSF52016">
    <property type="entry name" value="LeuD/IlvD-like"/>
    <property type="match status" value="1"/>
</dbReference>
<organism evidence="5 6">
    <name type="scientific">Thermanaeromonas toyohensis ToBE</name>
    <dbReference type="NCBI Taxonomy" id="698762"/>
    <lineage>
        <taxon>Bacteria</taxon>
        <taxon>Bacillati</taxon>
        <taxon>Bacillota</taxon>
        <taxon>Clostridia</taxon>
        <taxon>Neomoorellales</taxon>
        <taxon>Neomoorellaceae</taxon>
        <taxon>Thermanaeromonas</taxon>
    </lineage>
</organism>